<reference evidence="1" key="1">
    <citation type="journal article" date="2014" name="Int. J. Syst. Evol. Microbiol.">
        <title>Complete genome sequence of Corynebacterium casei LMG S-19264T (=DSM 44701T), isolated from a smear-ripened cheese.</title>
        <authorList>
            <consortium name="US DOE Joint Genome Institute (JGI-PGF)"/>
            <person name="Walter F."/>
            <person name="Albersmeier A."/>
            <person name="Kalinowski J."/>
            <person name="Ruckert C."/>
        </authorList>
    </citation>
    <scope>NUCLEOTIDE SEQUENCE</scope>
    <source>
        <strain evidence="1">CGMCC 1.6293</strain>
    </source>
</reference>
<gene>
    <name evidence="1" type="ORF">GCM10011534_27770</name>
</gene>
<accession>A0A917WHW3</accession>
<reference evidence="1" key="2">
    <citation type="submission" date="2020-09" db="EMBL/GenBank/DDBJ databases">
        <authorList>
            <person name="Sun Q."/>
            <person name="Zhou Y."/>
        </authorList>
    </citation>
    <scope>NUCLEOTIDE SEQUENCE</scope>
    <source>
        <strain evidence="1">CGMCC 1.6293</strain>
    </source>
</reference>
<name>A0A917WHW3_9RHOB</name>
<proteinExistence type="predicted"/>
<dbReference type="RefSeq" id="WP_051630643.1">
    <property type="nucleotide sequence ID" value="NZ_BMLF01000002.1"/>
</dbReference>
<dbReference type="Proteomes" id="UP000649829">
    <property type="component" value="Unassembled WGS sequence"/>
</dbReference>
<protein>
    <submittedName>
        <fullName evidence="1">Uncharacterized protein</fullName>
    </submittedName>
</protein>
<evidence type="ECO:0000313" key="2">
    <source>
        <dbReference type="Proteomes" id="UP000649829"/>
    </source>
</evidence>
<comment type="caution">
    <text evidence="1">The sequence shown here is derived from an EMBL/GenBank/DDBJ whole genome shotgun (WGS) entry which is preliminary data.</text>
</comment>
<dbReference type="AlphaFoldDB" id="A0A917WHW3"/>
<dbReference type="EMBL" id="BMLF01000002">
    <property type="protein sequence ID" value="GGM04470.1"/>
    <property type="molecule type" value="Genomic_DNA"/>
</dbReference>
<sequence length="257" mass="27082">MSRIVIHASFHKTGTSTPQEWLGVARGPLRPHTKIVPARGIQALLHACRACSTLPEPKSPAKLAARAEAFARGIARLKGRALILSADALSGHPPGRPGIDSCAAGFALPAELTAALARRFPRAAIHVALTTRAPGPWLRSAHREHVRSAAMTEDAAGFAARLRPGADLSAAEAAVAAGLPHPVHRPPLETTPDPRAALLRLAGAPDTARAALPPLRHRNAARPAALDDLLHINRTISDRAARRDAKTARLRQAAGTR</sequence>
<keyword evidence="2" id="KW-1185">Reference proteome</keyword>
<evidence type="ECO:0000313" key="1">
    <source>
        <dbReference type="EMBL" id="GGM04470.1"/>
    </source>
</evidence>
<organism evidence="1 2">
    <name type="scientific">Pseudooceanicola nanhaiensis</name>
    <dbReference type="NCBI Taxonomy" id="375761"/>
    <lineage>
        <taxon>Bacteria</taxon>
        <taxon>Pseudomonadati</taxon>
        <taxon>Pseudomonadota</taxon>
        <taxon>Alphaproteobacteria</taxon>
        <taxon>Rhodobacterales</taxon>
        <taxon>Paracoccaceae</taxon>
        <taxon>Pseudooceanicola</taxon>
    </lineage>
</organism>